<evidence type="ECO:0000313" key="1">
    <source>
        <dbReference type="EMBL" id="MFB2895679.1"/>
    </source>
</evidence>
<comment type="caution">
    <text evidence="1">The sequence shown here is derived from an EMBL/GenBank/DDBJ whole genome shotgun (WGS) entry which is preliminary data.</text>
</comment>
<keyword evidence="2" id="KW-1185">Reference proteome</keyword>
<reference evidence="1 2" key="1">
    <citation type="submission" date="2024-09" db="EMBL/GenBank/DDBJ databases">
        <title>Floridaenema gen nov. (Aerosakkonemataceae, Aerosakkonematales ord. nov., Cyanobacteria) from benthic tropical and subtropical fresh waters, with the description of four new species.</title>
        <authorList>
            <person name="Moretto J.A."/>
            <person name="Berthold D.E."/>
            <person name="Lefler F.W."/>
            <person name="Huang I.-S."/>
            <person name="Laughinghouse H. IV."/>
        </authorList>
    </citation>
    <scope>NUCLEOTIDE SEQUENCE [LARGE SCALE GENOMIC DNA]</scope>
    <source>
        <strain evidence="1 2">BLCC-F50</strain>
    </source>
</reference>
<dbReference type="Proteomes" id="UP001576784">
    <property type="component" value="Unassembled WGS sequence"/>
</dbReference>
<evidence type="ECO:0000313" key="2">
    <source>
        <dbReference type="Proteomes" id="UP001576784"/>
    </source>
</evidence>
<proteinExistence type="predicted"/>
<dbReference type="EMBL" id="JBHFNR010000166">
    <property type="protein sequence ID" value="MFB2895679.1"/>
    <property type="molecule type" value="Genomic_DNA"/>
</dbReference>
<dbReference type="RefSeq" id="WP_413265315.1">
    <property type="nucleotide sequence ID" value="NZ_JBHFNR010000166.1"/>
</dbReference>
<protein>
    <submittedName>
        <fullName evidence="1">Uncharacterized protein</fullName>
    </submittedName>
</protein>
<accession>A0ABV4XVB6</accession>
<gene>
    <name evidence="1" type="ORF">ACE1CI_22460</name>
</gene>
<name>A0ABV4XVB6_9CYAN</name>
<sequence length="112" mass="12492">MEIEVKKAVVKSVEDIETEIIDALASKADGADLMIIEVDDESFLPLFHKALSNTKQLFLDTTILPVVRLKPPAMTQSELVLALFALALQEALNYFSTPANRECLIKTMQRTQ</sequence>
<organism evidence="1 2">
    <name type="scientific">Floridaenema flaviceps BLCC-F50</name>
    <dbReference type="NCBI Taxonomy" id="3153642"/>
    <lineage>
        <taxon>Bacteria</taxon>
        <taxon>Bacillati</taxon>
        <taxon>Cyanobacteriota</taxon>
        <taxon>Cyanophyceae</taxon>
        <taxon>Oscillatoriophycideae</taxon>
        <taxon>Aerosakkonematales</taxon>
        <taxon>Aerosakkonemataceae</taxon>
        <taxon>Floridanema</taxon>
        <taxon>Floridanema flaviceps</taxon>
    </lineage>
</organism>